<dbReference type="Proteomes" id="UP001367508">
    <property type="component" value="Unassembled WGS sequence"/>
</dbReference>
<evidence type="ECO:0000313" key="1">
    <source>
        <dbReference type="EMBL" id="KAK7363531.1"/>
    </source>
</evidence>
<reference evidence="1 2" key="1">
    <citation type="submission" date="2024-01" db="EMBL/GenBank/DDBJ databases">
        <title>The genomes of 5 underutilized Papilionoideae crops provide insights into root nodulation and disease resistanc.</title>
        <authorList>
            <person name="Jiang F."/>
        </authorList>
    </citation>
    <scope>NUCLEOTIDE SEQUENCE [LARGE SCALE GENOMIC DNA]</scope>
    <source>
        <strain evidence="1">LVBAO_FW01</strain>
        <tissue evidence="1">Leaves</tissue>
    </source>
</reference>
<comment type="caution">
    <text evidence="1">The sequence shown here is derived from an EMBL/GenBank/DDBJ whole genome shotgun (WGS) entry which is preliminary data.</text>
</comment>
<keyword evidence="2" id="KW-1185">Reference proteome</keyword>
<evidence type="ECO:0000313" key="2">
    <source>
        <dbReference type="Proteomes" id="UP001367508"/>
    </source>
</evidence>
<proteinExistence type="predicted"/>
<gene>
    <name evidence="1" type="ORF">VNO77_05677</name>
</gene>
<accession>A0AAN9R8X5</accession>
<name>A0AAN9R8X5_CANGL</name>
<organism evidence="1 2">
    <name type="scientific">Canavalia gladiata</name>
    <name type="common">Sword bean</name>
    <name type="synonym">Dolichos gladiatus</name>
    <dbReference type="NCBI Taxonomy" id="3824"/>
    <lineage>
        <taxon>Eukaryota</taxon>
        <taxon>Viridiplantae</taxon>
        <taxon>Streptophyta</taxon>
        <taxon>Embryophyta</taxon>
        <taxon>Tracheophyta</taxon>
        <taxon>Spermatophyta</taxon>
        <taxon>Magnoliopsida</taxon>
        <taxon>eudicotyledons</taxon>
        <taxon>Gunneridae</taxon>
        <taxon>Pentapetalae</taxon>
        <taxon>rosids</taxon>
        <taxon>fabids</taxon>
        <taxon>Fabales</taxon>
        <taxon>Fabaceae</taxon>
        <taxon>Papilionoideae</taxon>
        <taxon>50 kb inversion clade</taxon>
        <taxon>NPAAA clade</taxon>
        <taxon>indigoferoid/millettioid clade</taxon>
        <taxon>Phaseoleae</taxon>
        <taxon>Canavalia</taxon>
    </lineage>
</organism>
<dbReference type="EMBL" id="JAYMYQ010000001">
    <property type="protein sequence ID" value="KAK7363531.1"/>
    <property type="molecule type" value="Genomic_DNA"/>
</dbReference>
<protein>
    <submittedName>
        <fullName evidence="1">Uncharacterized protein</fullName>
    </submittedName>
</protein>
<dbReference type="AlphaFoldDB" id="A0AAN9R8X5"/>
<sequence>MYHLGWKTRTLNLTSLKGKPTQLRYFGAHWLSLIHSYSRFRRRRLTSQGIWCVPTLRFLLGKKLAHLESVKLYPGESQQLFEGGSSDPHPPFWLQIENAMQFFKEQVRCLEV</sequence>